<dbReference type="Pfam" id="PF08242">
    <property type="entry name" value="Methyltransf_12"/>
    <property type="match status" value="1"/>
</dbReference>
<dbReference type="EMBL" id="JACAZI010000005">
    <property type="protein sequence ID" value="KAF7360652.1"/>
    <property type="molecule type" value="Genomic_DNA"/>
</dbReference>
<dbReference type="Proteomes" id="UP000620124">
    <property type="component" value="Unassembled WGS sequence"/>
</dbReference>
<dbReference type="CDD" id="cd02440">
    <property type="entry name" value="AdoMet_MTases"/>
    <property type="match status" value="1"/>
</dbReference>
<protein>
    <submittedName>
        <fullName evidence="2">S-adenosyl-L-methionine-dependent methyltransferase</fullName>
    </submittedName>
</protein>
<dbReference type="InterPro" id="IPR013217">
    <property type="entry name" value="Methyltransf_12"/>
</dbReference>
<comment type="caution">
    <text evidence="2">The sequence shown here is derived from an EMBL/GenBank/DDBJ whole genome shotgun (WGS) entry which is preliminary data.</text>
</comment>
<accession>A0A8H6YL82</accession>
<reference evidence="2" key="1">
    <citation type="submission" date="2020-05" db="EMBL/GenBank/DDBJ databases">
        <title>Mycena genomes resolve the evolution of fungal bioluminescence.</title>
        <authorList>
            <person name="Tsai I.J."/>
        </authorList>
    </citation>
    <scope>NUCLEOTIDE SEQUENCE</scope>
    <source>
        <strain evidence="2">CCC161011</strain>
    </source>
</reference>
<dbReference type="SUPFAM" id="SSF53335">
    <property type="entry name" value="S-adenosyl-L-methionine-dependent methyltransferases"/>
    <property type="match status" value="1"/>
</dbReference>
<dbReference type="OrthoDB" id="184880at2759"/>
<dbReference type="GO" id="GO:0032259">
    <property type="term" value="P:methylation"/>
    <property type="evidence" value="ECO:0007669"/>
    <property type="project" value="UniProtKB-KW"/>
</dbReference>
<evidence type="ECO:0000313" key="2">
    <source>
        <dbReference type="EMBL" id="KAF7360652.1"/>
    </source>
</evidence>
<evidence type="ECO:0000313" key="3">
    <source>
        <dbReference type="Proteomes" id="UP000620124"/>
    </source>
</evidence>
<dbReference type="InterPro" id="IPR029063">
    <property type="entry name" value="SAM-dependent_MTases_sf"/>
</dbReference>
<keyword evidence="2" id="KW-0808">Transferase</keyword>
<dbReference type="Gene3D" id="3.40.50.150">
    <property type="entry name" value="Vaccinia Virus protein VP39"/>
    <property type="match status" value="1"/>
</dbReference>
<sequence>MEKTRLCSHGSALPTTVPADDPVSSTFVYLLANPRIMFRAPVCPATCHGPRAVSHVYLSPFAHQHPSSCSTLDREMSSAAKLNNQGVIMSNAMGGPIKAPVSLEDITAVLDAATGIAGWLFEVAPLLPQASELHGIDISDTKFPRPSEAGERPLLLETADLTKPLPKKYHAKFDLINVRHLFGWLDYRKWDDVYSNLFAALKPGGYIQVLDTRMTIEADFAQYYPRIKKAFGLDAEEQVAIAKLLPKLPAHLPSLGFTNATQTIYPLLYGKLQPDSATREAGMLQMLGAARGFQARGFGATPSDGERLSTVMEGVTYVVPGNTDEWEVFIEESKKAFEEVGWALPLRVTIAQRPL</sequence>
<keyword evidence="2" id="KW-0489">Methyltransferase</keyword>
<name>A0A8H6YL82_9AGAR</name>
<gene>
    <name evidence="2" type="ORF">MVEN_00796900</name>
</gene>
<dbReference type="GO" id="GO:0008168">
    <property type="term" value="F:methyltransferase activity"/>
    <property type="evidence" value="ECO:0007669"/>
    <property type="project" value="UniProtKB-KW"/>
</dbReference>
<keyword evidence="3" id="KW-1185">Reference proteome</keyword>
<feature type="domain" description="Methyltransferase type 12" evidence="1">
    <location>
        <begin position="110"/>
        <end position="207"/>
    </location>
</feature>
<proteinExistence type="predicted"/>
<dbReference type="AlphaFoldDB" id="A0A8H6YL82"/>
<organism evidence="2 3">
    <name type="scientific">Mycena venus</name>
    <dbReference type="NCBI Taxonomy" id="2733690"/>
    <lineage>
        <taxon>Eukaryota</taxon>
        <taxon>Fungi</taxon>
        <taxon>Dikarya</taxon>
        <taxon>Basidiomycota</taxon>
        <taxon>Agaricomycotina</taxon>
        <taxon>Agaricomycetes</taxon>
        <taxon>Agaricomycetidae</taxon>
        <taxon>Agaricales</taxon>
        <taxon>Marasmiineae</taxon>
        <taxon>Mycenaceae</taxon>
        <taxon>Mycena</taxon>
    </lineage>
</organism>
<evidence type="ECO:0000259" key="1">
    <source>
        <dbReference type="Pfam" id="PF08242"/>
    </source>
</evidence>